<keyword evidence="2" id="KW-1185">Reference proteome</keyword>
<reference evidence="1 2" key="1">
    <citation type="journal article" date="2013" name="Mar. Genomics">
        <title>Expression of sulfatases in Rhodopirellula baltica and the diversity of sulfatases in the genus Rhodopirellula.</title>
        <authorList>
            <person name="Wegner C.E."/>
            <person name="Richter-Heitmann T."/>
            <person name="Klindworth A."/>
            <person name="Klockow C."/>
            <person name="Richter M."/>
            <person name="Achstetter T."/>
            <person name="Glockner F.O."/>
            <person name="Harder J."/>
        </authorList>
    </citation>
    <scope>NUCLEOTIDE SEQUENCE [LARGE SCALE GENOMIC DNA]</scope>
    <source>
        <strain evidence="1 2">SM1</strain>
    </source>
</reference>
<dbReference type="PATRIC" id="fig|1265738.3.peg.3259"/>
<sequence length="49" mass="5892">MFSEWRRMLDRVQRRLDQIGCDYVRLDGQVPRKNGLELWPNFKTIPSAV</sequence>
<dbReference type="Gene3D" id="3.40.50.300">
    <property type="entry name" value="P-loop containing nucleotide triphosphate hydrolases"/>
    <property type="match status" value="1"/>
</dbReference>
<dbReference type="EMBL" id="ANOG01000475">
    <property type="protein sequence ID" value="EMI19814.1"/>
    <property type="molecule type" value="Genomic_DNA"/>
</dbReference>
<proteinExistence type="predicted"/>
<evidence type="ECO:0000313" key="2">
    <source>
        <dbReference type="Proteomes" id="UP000011991"/>
    </source>
</evidence>
<dbReference type="AlphaFoldDB" id="M5S0Y2"/>
<evidence type="ECO:0000313" key="1">
    <source>
        <dbReference type="EMBL" id="EMI19814.1"/>
    </source>
</evidence>
<comment type="caution">
    <text evidence="1">The sequence shown here is derived from an EMBL/GenBank/DDBJ whole genome shotgun (WGS) entry which is preliminary data.</text>
</comment>
<name>M5S0Y2_9BACT</name>
<organism evidence="1 2">
    <name type="scientific">Rhodopirellula maiorica SM1</name>
    <dbReference type="NCBI Taxonomy" id="1265738"/>
    <lineage>
        <taxon>Bacteria</taxon>
        <taxon>Pseudomonadati</taxon>
        <taxon>Planctomycetota</taxon>
        <taxon>Planctomycetia</taxon>
        <taxon>Pirellulales</taxon>
        <taxon>Pirellulaceae</taxon>
        <taxon>Novipirellula</taxon>
    </lineage>
</organism>
<dbReference type="InterPro" id="IPR027417">
    <property type="entry name" value="P-loop_NTPase"/>
</dbReference>
<gene>
    <name evidence="1" type="ORF">RMSM_03265</name>
</gene>
<dbReference type="Proteomes" id="UP000011991">
    <property type="component" value="Unassembled WGS sequence"/>
</dbReference>
<protein>
    <submittedName>
        <fullName evidence="1">Uncharacterized protein</fullName>
    </submittedName>
</protein>
<accession>M5S0Y2</accession>